<feature type="signal peptide" evidence="6">
    <location>
        <begin position="1"/>
        <end position="26"/>
    </location>
</feature>
<proteinExistence type="inferred from homology"/>
<evidence type="ECO:0000313" key="9">
    <source>
        <dbReference type="Proteomes" id="UP000467841"/>
    </source>
</evidence>
<dbReference type="Pfam" id="PF05938">
    <property type="entry name" value="Self-incomp_S1"/>
    <property type="match status" value="1"/>
</dbReference>
<evidence type="ECO:0000256" key="3">
    <source>
        <dbReference type="ARBA" id="ARBA00022471"/>
    </source>
</evidence>
<dbReference type="GO" id="GO:0060320">
    <property type="term" value="P:rejection of self pollen"/>
    <property type="evidence" value="ECO:0007669"/>
    <property type="project" value="UniProtKB-KW"/>
</dbReference>
<name>A0A6D2HWM1_9BRAS</name>
<keyword evidence="9" id="KW-1185">Reference proteome</keyword>
<feature type="chain" id="PRO_5025717189" description="S-protein homolog" evidence="6">
    <location>
        <begin position="27"/>
        <end position="162"/>
    </location>
</feature>
<gene>
    <name evidence="8" type="ORF">MERR_LOCUS6267</name>
</gene>
<dbReference type="InterPro" id="IPR010264">
    <property type="entry name" value="Self-incomp_S1"/>
</dbReference>
<dbReference type="EMBL" id="CACVBM020000443">
    <property type="protein sequence ID" value="CAA7019032.1"/>
    <property type="molecule type" value="Genomic_DNA"/>
</dbReference>
<dbReference type="AlphaFoldDB" id="A0A6D2HWM1"/>
<feature type="transmembrane region" description="Helical" evidence="7">
    <location>
        <begin position="142"/>
        <end position="160"/>
    </location>
</feature>
<sequence>MQMNRVSFILFVFAISLTMMSKTALSETVSVWIRNLMHNGNDLIVHCKSTEKDMGYHMVHSTGSYHVLYKDSDYSVTPTWCHLWQGPNFKHHQVFDIYDGEVWEAREDGIYMIDGRSRRSGSEFTYGWDVPLTLSKASSLRSTYMISLSLLVSSLFLFYFSI</sequence>
<keyword evidence="4 6" id="KW-0964">Secreted</keyword>
<evidence type="ECO:0000256" key="4">
    <source>
        <dbReference type="ARBA" id="ARBA00022525"/>
    </source>
</evidence>
<evidence type="ECO:0000256" key="7">
    <source>
        <dbReference type="SAM" id="Phobius"/>
    </source>
</evidence>
<evidence type="ECO:0000313" key="8">
    <source>
        <dbReference type="EMBL" id="CAA7019032.1"/>
    </source>
</evidence>
<protein>
    <recommendedName>
        <fullName evidence="6">S-protein homolog</fullName>
    </recommendedName>
</protein>
<dbReference type="PANTHER" id="PTHR31232">
    <property type="match status" value="1"/>
</dbReference>
<organism evidence="8 9">
    <name type="scientific">Microthlaspi erraticum</name>
    <dbReference type="NCBI Taxonomy" id="1685480"/>
    <lineage>
        <taxon>Eukaryota</taxon>
        <taxon>Viridiplantae</taxon>
        <taxon>Streptophyta</taxon>
        <taxon>Embryophyta</taxon>
        <taxon>Tracheophyta</taxon>
        <taxon>Spermatophyta</taxon>
        <taxon>Magnoliopsida</taxon>
        <taxon>eudicotyledons</taxon>
        <taxon>Gunneridae</taxon>
        <taxon>Pentapetalae</taxon>
        <taxon>rosids</taxon>
        <taxon>malvids</taxon>
        <taxon>Brassicales</taxon>
        <taxon>Brassicaceae</taxon>
        <taxon>Coluteocarpeae</taxon>
        <taxon>Microthlaspi</taxon>
    </lineage>
</organism>
<comment type="similarity">
    <text evidence="2 6">Belongs to the plant self-incompatibility (S1) protein family.</text>
</comment>
<evidence type="ECO:0000256" key="1">
    <source>
        <dbReference type="ARBA" id="ARBA00004613"/>
    </source>
</evidence>
<comment type="subcellular location">
    <subcellularLocation>
        <location evidence="1 6">Secreted</location>
    </subcellularLocation>
</comment>
<dbReference type="OrthoDB" id="1727555at2759"/>
<accession>A0A6D2HWM1</accession>
<comment type="caution">
    <text evidence="8">The sequence shown here is derived from an EMBL/GenBank/DDBJ whole genome shotgun (WGS) entry which is preliminary data.</text>
</comment>
<keyword evidence="7" id="KW-0812">Transmembrane</keyword>
<keyword evidence="3 6" id="KW-0713">Self-incompatibility</keyword>
<reference evidence="8" key="1">
    <citation type="submission" date="2020-01" db="EMBL/GenBank/DDBJ databases">
        <authorList>
            <person name="Mishra B."/>
        </authorList>
    </citation>
    <scope>NUCLEOTIDE SEQUENCE [LARGE SCALE GENOMIC DNA]</scope>
</reference>
<keyword evidence="7" id="KW-1133">Transmembrane helix</keyword>
<dbReference type="Proteomes" id="UP000467841">
    <property type="component" value="Unassembled WGS sequence"/>
</dbReference>
<evidence type="ECO:0000256" key="2">
    <source>
        <dbReference type="ARBA" id="ARBA00005581"/>
    </source>
</evidence>
<keyword evidence="5 6" id="KW-0732">Signal</keyword>
<evidence type="ECO:0000256" key="6">
    <source>
        <dbReference type="RuleBase" id="RU367044"/>
    </source>
</evidence>
<evidence type="ECO:0000256" key="5">
    <source>
        <dbReference type="ARBA" id="ARBA00022729"/>
    </source>
</evidence>
<keyword evidence="7" id="KW-0472">Membrane</keyword>
<dbReference type="GO" id="GO:0005576">
    <property type="term" value="C:extracellular region"/>
    <property type="evidence" value="ECO:0007669"/>
    <property type="project" value="UniProtKB-SubCell"/>
</dbReference>
<dbReference type="PANTHER" id="PTHR31232:SF35">
    <property type="entry name" value="S-PROTEIN HOMOLOG 26"/>
    <property type="match status" value="1"/>
</dbReference>